<feature type="signal peptide" evidence="2">
    <location>
        <begin position="1"/>
        <end position="18"/>
    </location>
</feature>
<name>A0A1Y6L993_ZYMTR</name>
<sequence>MVLKSLFMSALLIVPTHAQSSSLHNSSIPTAPRSETSPSLPITSSGLEQTGTTKAVTLEPPKTSCPAGTTTVKSCWTGYTIQWTSKPGQVRYSSAILVQSAPGGSAGIPHKRHHIKYIVFENFNDHDHKYSGGPCDDSLIRVTFTHSRKASWLDVCEQHNVSSLLGHQRFANVPTSTSTAPVVFTTTLPEFKGGNDLGNVIRKCHDVSRFPGHGDLSGRAQRIFAVDTCEEGRKVELSSKGERIAERKFNQESFVNYDFYIHWIPGCRLKNADGKLVDRQKVDFKTTSDNKDPSTVHNSACMAYFVSTYKQCNNEGVGGSIEAGCLKYTFTGGRFEVLIDYWNTVVPV</sequence>
<evidence type="ECO:0000256" key="1">
    <source>
        <dbReference type="SAM" id="MobiDB-lite"/>
    </source>
</evidence>
<gene>
    <name evidence="3" type="ORF">ZT1A5_G2459</name>
</gene>
<evidence type="ECO:0000256" key="2">
    <source>
        <dbReference type="SAM" id="SignalP"/>
    </source>
</evidence>
<organism evidence="3 4">
    <name type="scientific">Zymoseptoria tritici ST99CH_1A5</name>
    <dbReference type="NCBI Taxonomy" id="1276529"/>
    <lineage>
        <taxon>Eukaryota</taxon>
        <taxon>Fungi</taxon>
        <taxon>Dikarya</taxon>
        <taxon>Ascomycota</taxon>
        <taxon>Pezizomycotina</taxon>
        <taxon>Dothideomycetes</taxon>
        <taxon>Dothideomycetidae</taxon>
        <taxon>Mycosphaerellales</taxon>
        <taxon>Mycosphaerellaceae</taxon>
        <taxon>Zymoseptoria</taxon>
    </lineage>
</organism>
<keyword evidence="2" id="KW-0732">Signal</keyword>
<evidence type="ECO:0000313" key="3">
    <source>
        <dbReference type="EMBL" id="SMY21023.1"/>
    </source>
</evidence>
<reference evidence="3 4" key="1">
    <citation type="submission" date="2016-10" db="EMBL/GenBank/DDBJ databases">
        <authorList>
            <person name="Varghese N."/>
        </authorList>
    </citation>
    <scope>NUCLEOTIDE SEQUENCE [LARGE SCALE GENOMIC DNA]</scope>
</reference>
<dbReference type="AlphaFoldDB" id="A0A1Y6L993"/>
<proteinExistence type="predicted"/>
<dbReference type="EMBL" id="LT882677">
    <property type="protein sequence ID" value="SMY21023.1"/>
    <property type="molecule type" value="Genomic_DNA"/>
</dbReference>
<evidence type="ECO:0000313" key="4">
    <source>
        <dbReference type="Proteomes" id="UP000215453"/>
    </source>
</evidence>
<dbReference type="Proteomes" id="UP000215453">
    <property type="component" value="Chromosome 2"/>
</dbReference>
<feature type="chain" id="PRO_5013232549" evidence="2">
    <location>
        <begin position="19"/>
        <end position="348"/>
    </location>
</feature>
<feature type="region of interest" description="Disordered" evidence="1">
    <location>
        <begin position="21"/>
        <end position="51"/>
    </location>
</feature>
<protein>
    <submittedName>
        <fullName evidence="3">Uncharacterized protein</fullName>
    </submittedName>
</protein>
<accession>A0A1Y6L993</accession>